<dbReference type="PANTHER" id="PTHR19288">
    <property type="entry name" value="4-NITROPHENYLPHOSPHATASE-RELATED"/>
    <property type="match status" value="1"/>
</dbReference>
<dbReference type="SUPFAM" id="SSF56784">
    <property type="entry name" value="HAD-like"/>
    <property type="match status" value="1"/>
</dbReference>
<keyword evidence="2" id="KW-1185">Reference proteome</keyword>
<dbReference type="InterPro" id="IPR023214">
    <property type="entry name" value="HAD_sf"/>
</dbReference>
<reference evidence="2" key="1">
    <citation type="journal article" date="2018" name="Nat. Microbiol.">
        <title>Leveraging single-cell genomics to expand the fungal tree of life.</title>
        <authorList>
            <person name="Ahrendt S.R."/>
            <person name="Quandt C.A."/>
            <person name="Ciobanu D."/>
            <person name="Clum A."/>
            <person name="Salamov A."/>
            <person name="Andreopoulos B."/>
            <person name="Cheng J.F."/>
            <person name="Woyke T."/>
            <person name="Pelin A."/>
            <person name="Henrissat B."/>
            <person name="Reynolds N.K."/>
            <person name="Benny G.L."/>
            <person name="Smith M.E."/>
            <person name="James T.Y."/>
            <person name="Grigoriev I.V."/>
        </authorList>
    </citation>
    <scope>NUCLEOTIDE SEQUENCE [LARGE SCALE GENOMIC DNA]</scope>
    <source>
        <strain evidence="2">RSA 1356</strain>
    </source>
</reference>
<dbReference type="STRING" id="78915.A0A4V1IWZ0"/>
<dbReference type="InterPro" id="IPR036412">
    <property type="entry name" value="HAD-like_sf"/>
</dbReference>
<evidence type="ECO:0000313" key="2">
    <source>
        <dbReference type="Proteomes" id="UP000271241"/>
    </source>
</evidence>
<dbReference type="InterPro" id="IPR010021">
    <property type="entry name" value="PGPP1/Gep4"/>
</dbReference>
<dbReference type="OrthoDB" id="198652at2759"/>
<proteinExistence type="predicted"/>
<dbReference type="Proteomes" id="UP000271241">
    <property type="component" value="Unassembled WGS sequence"/>
</dbReference>
<dbReference type="EMBL" id="KZ992530">
    <property type="protein sequence ID" value="RKP09229.1"/>
    <property type="molecule type" value="Genomic_DNA"/>
</dbReference>
<protein>
    <submittedName>
        <fullName evidence="1">Mitochondrial PGP phosphatase-domain-containing protein</fullName>
    </submittedName>
</protein>
<dbReference type="PANTHER" id="PTHR19288:SF25">
    <property type="entry name" value="PHOSPHATIDYLGLYCEROPHOSPHATASE GEP4, MITOCHONDRIAL"/>
    <property type="match status" value="1"/>
</dbReference>
<gene>
    <name evidence="1" type="ORF">THASP1DRAFT_28983</name>
</gene>
<dbReference type="GO" id="GO:0005737">
    <property type="term" value="C:cytoplasm"/>
    <property type="evidence" value="ECO:0007669"/>
    <property type="project" value="TreeGrafter"/>
</dbReference>
<sequence length="231" mass="25932">MVQSWNPAGIRHAFALLWQPRLALPHMVVQDLRDIDFAQLAQAGVRGMAFDKDNCLTRPYEDHLAPELEEAWRKCRTTFPDRVLIVSNSAGTDDDVGHQQARRIEEALGVPVLLHHEKKPAGVDALAQQFAAIGIRSNEIAVVGDRLLTDVVYGHRAGALTILTRRVLGTHGDNWAAKQLRRLEHRWLDWVWPGAGLYPRAARTAAAAARRRRRLDPLPHPILRRLCKASA</sequence>
<dbReference type="InterPro" id="IPR027706">
    <property type="entry name" value="PGP_Pase"/>
</dbReference>
<dbReference type="NCBIfam" id="TIGR01668">
    <property type="entry name" value="YqeG_hyp_ppase"/>
    <property type="match status" value="1"/>
</dbReference>
<evidence type="ECO:0000313" key="1">
    <source>
        <dbReference type="EMBL" id="RKP09229.1"/>
    </source>
</evidence>
<dbReference type="GO" id="GO:0008962">
    <property type="term" value="F:phosphatidylglycerophosphatase activity"/>
    <property type="evidence" value="ECO:0007669"/>
    <property type="project" value="InterPro"/>
</dbReference>
<dbReference type="Gene3D" id="3.40.50.1000">
    <property type="entry name" value="HAD superfamily/HAD-like"/>
    <property type="match status" value="1"/>
</dbReference>
<accession>A0A4V1IWZ0</accession>
<organism evidence="1 2">
    <name type="scientific">Thamnocephalis sphaerospora</name>
    <dbReference type="NCBI Taxonomy" id="78915"/>
    <lineage>
        <taxon>Eukaryota</taxon>
        <taxon>Fungi</taxon>
        <taxon>Fungi incertae sedis</taxon>
        <taxon>Zoopagomycota</taxon>
        <taxon>Zoopagomycotina</taxon>
        <taxon>Zoopagomycetes</taxon>
        <taxon>Zoopagales</taxon>
        <taxon>Sigmoideomycetaceae</taxon>
        <taxon>Thamnocephalis</taxon>
    </lineage>
</organism>
<name>A0A4V1IWZ0_9FUNG</name>
<dbReference type="Pfam" id="PF09419">
    <property type="entry name" value="PGP_phosphatase"/>
    <property type="match status" value="1"/>
</dbReference>
<dbReference type="AlphaFoldDB" id="A0A4V1IWZ0"/>